<evidence type="ECO:0000313" key="1">
    <source>
        <dbReference type="EMBL" id="ETM01954.1"/>
    </source>
</evidence>
<dbReference type="AlphaFoldDB" id="W2LWR4"/>
<sequence>MEQFNAYRMLPMHVSEEQNDCRDPTISLGVAFLNLSKKWKSHDVALYRRELRRSLRGELRVSCGFLHATFHTLRRSLDSPIVLGRTP</sequence>
<reference evidence="1" key="1">
    <citation type="submission" date="2013-11" db="EMBL/GenBank/DDBJ databases">
        <title>The Genome Sequence of Phytophthora parasitica CHvinca01.</title>
        <authorList>
            <consortium name="The Broad Institute Genomics Platform"/>
            <person name="Russ C."/>
            <person name="Tyler B."/>
            <person name="Panabieres F."/>
            <person name="Shan W."/>
            <person name="Tripathy S."/>
            <person name="Grunwald N."/>
            <person name="Machado M."/>
            <person name="Johnson C.S."/>
            <person name="Arredondo F."/>
            <person name="Hong C."/>
            <person name="Coffey M."/>
            <person name="Young S.K."/>
            <person name="Zeng Q."/>
            <person name="Gargeya S."/>
            <person name="Fitzgerald M."/>
            <person name="Abouelleil A."/>
            <person name="Alvarado L."/>
            <person name="Chapman S.B."/>
            <person name="Gainer-Dewar J."/>
            <person name="Goldberg J."/>
            <person name="Griggs A."/>
            <person name="Gujja S."/>
            <person name="Hansen M."/>
            <person name="Howarth C."/>
            <person name="Imamovic A."/>
            <person name="Ireland A."/>
            <person name="Larimer J."/>
            <person name="McCowan C."/>
            <person name="Murphy C."/>
            <person name="Pearson M."/>
            <person name="Poon T.W."/>
            <person name="Priest M."/>
            <person name="Roberts A."/>
            <person name="Saif S."/>
            <person name="Shea T."/>
            <person name="Sykes S."/>
            <person name="Wortman J."/>
            <person name="Nusbaum C."/>
            <person name="Birren B."/>
        </authorList>
    </citation>
    <scope>NUCLEOTIDE SEQUENCE [LARGE SCALE GENOMIC DNA]</scope>
    <source>
        <strain evidence="1">CHvinca01</strain>
    </source>
</reference>
<gene>
    <name evidence="1" type="ORF">L917_01516</name>
</gene>
<dbReference type="Proteomes" id="UP000054423">
    <property type="component" value="Unassembled WGS sequence"/>
</dbReference>
<proteinExistence type="predicted"/>
<name>W2LWR4_PHYNI</name>
<protein>
    <submittedName>
        <fullName evidence="1">Uncharacterized protein</fullName>
    </submittedName>
</protein>
<accession>W2LWR4</accession>
<dbReference type="EMBL" id="KI677545">
    <property type="protein sequence ID" value="ETM01954.1"/>
    <property type="molecule type" value="Genomic_DNA"/>
</dbReference>
<organism evidence="1">
    <name type="scientific">Phytophthora nicotianae</name>
    <name type="common">Potato buckeye rot agent</name>
    <name type="synonym">Phytophthora parasitica</name>
    <dbReference type="NCBI Taxonomy" id="4792"/>
    <lineage>
        <taxon>Eukaryota</taxon>
        <taxon>Sar</taxon>
        <taxon>Stramenopiles</taxon>
        <taxon>Oomycota</taxon>
        <taxon>Peronosporomycetes</taxon>
        <taxon>Peronosporales</taxon>
        <taxon>Peronosporaceae</taxon>
        <taxon>Phytophthora</taxon>
    </lineage>
</organism>